<protein>
    <submittedName>
        <fullName evidence="2">Uncharacterized protein</fullName>
    </submittedName>
</protein>
<sequence>MLARLAEPGGRKADTIGPAQAARLSECRRSIGDKPPLWFEIVTHRQLNRQHRIEARTWFLIDSAALQIEAPQIQAIGLHRAKVAVELPERDADLDRLVKLKPVEIIIANGEVPPRAQAEIDCIQDRRFTTVSRTDQAVDSGQRKPVEPPNRPKVPDFDFTNPRHSAQCLQCCRAKTSG</sequence>
<name>A0ABQ5LY43_9RHOB</name>
<dbReference type="Proteomes" id="UP001144205">
    <property type="component" value="Unassembled WGS sequence"/>
</dbReference>
<gene>
    <name evidence="2" type="ORF">STA1M1_37490</name>
</gene>
<keyword evidence="3" id="KW-1185">Reference proteome</keyword>
<evidence type="ECO:0000313" key="3">
    <source>
        <dbReference type="Proteomes" id="UP001144205"/>
    </source>
</evidence>
<reference evidence="2" key="1">
    <citation type="journal article" date="2023" name="Int. J. Syst. Evol. Microbiol.">
        <title>Sinisalibacter aestuarii sp. nov., isolated from estuarine sediment of the Arakawa River.</title>
        <authorList>
            <person name="Arafat S.T."/>
            <person name="Hirano S."/>
            <person name="Sato A."/>
            <person name="Takeuchi K."/>
            <person name="Yasuda T."/>
            <person name="Terahara T."/>
            <person name="Hamada M."/>
            <person name="Kobayashi T."/>
        </authorList>
    </citation>
    <scope>NUCLEOTIDE SEQUENCE</scope>
    <source>
        <strain evidence="2">B-399</strain>
    </source>
</reference>
<feature type="region of interest" description="Disordered" evidence="1">
    <location>
        <begin position="133"/>
        <end position="159"/>
    </location>
</feature>
<evidence type="ECO:0000256" key="1">
    <source>
        <dbReference type="SAM" id="MobiDB-lite"/>
    </source>
</evidence>
<organism evidence="2 3">
    <name type="scientific">Sinisalibacter aestuarii</name>
    <dbReference type="NCBI Taxonomy" id="2949426"/>
    <lineage>
        <taxon>Bacteria</taxon>
        <taxon>Pseudomonadati</taxon>
        <taxon>Pseudomonadota</taxon>
        <taxon>Alphaproteobacteria</taxon>
        <taxon>Rhodobacterales</taxon>
        <taxon>Roseobacteraceae</taxon>
        <taxon>Sinisalibacter</taxon>
    </lineage>
</organism>
<evidence type="ECO:0000313" key="2">
    <source>
        <dbReference type="EMBL" id="GKY89880.1"/>
    </source>
</evidence>
<proteinExistence type="predicted"/>
<accession>A0ABQ5LY43</accession>
<dbReference type="EMBL" id="BROH01000015">
    <property type="protein sequence ID" value="GKY89880.1"/>
    <property type="molecule type" value="Genomic_DNA"/>
</dbReference>
<comment type="caution">
    <text evidence="2">The sequence shown here is derived from an EMBL/GenBank/DDBJ whole genome shotgun (WGS) entry which is preliminary data.</text>
</comment>